<feature type="transmembrane region" description="Helical" evidence="1">
    <location>
        <begin position="541"/>
        <end position="563"/>
    </location>
</feature>
<feature type="chain" id="PRO_5006902325" description="Integral membrane protein" evidence="2">
    <location>
        <begin position="23"/>
        <end position="567"/>
    </location>
</feature>
<proteinExistence type="predicted"/>
<dbReference type="AlphaFoldDB" id="A0A0W0G4B6"/>
<protein>
    <recommendedName>
        <fullName evidence="5">Integral membrane protein</fullName>
    </recommendedName>
</protein>
<keyword evidence="1" id="KW-0472">Membrane</keyword>
<organism evidence="3 4">
    <name type="scientific">Moniliophthora roreri</name>
    <name type="common">Frosty pod rot fungus</name>
    <name type="synonym">Monilia roreri</name>
    <dbReference type="NCBI Taxonomy" id="221103"/>
    <lineage>
        <taxon>Eukaryota</taxon>
        <taxon>Fungi</taxon>
        <taxon>Dikarya</taxon>
        <taxon>Basidiomycota</taxon>
        <taxon>Agaricomycotina</taxon>
        <taxon>Agaricomycetes</taxon>
        <taxon>Agaricomycetidae</taxon>
        <taxon>Agaricales</taxon>
        <taxon>Marasmiineae</taxon>
        <taxon>Marasmiaceae</taxon>
        <taxon>Moniliophthora</taxon>
    </lineage>
</organism>
<dbReference type="Proteomes" id="UP000054988">
    <property type="component" value="Unassembled WGS sequence"/>
</dbReference>
<evidence type="ECO:0000256" key="1">
    <source>
        <dbReference type="SAM" id="Phobius"/>
    </source>
</evidence>
<gene>
    <name evidence="3" type="ORF">WG66_3997</name>
</gene>
<dbReference type="EMBL" id="LATX01001173">
    <property type="protein sequence ID" value="KTB43428.1"/>
    <property type="molecule type" value="Genomic_DNA"/>
</dbReference>
<evidence type="ECO:0000313" key="3">
    <source>
        <dbReference type="EMBL" id="KTB43428.1"/>
    </source>
</evidence>
<feature type="transmembrane region" description="Helical" evidence="1">
    <location>
        <begin position="110"/>
        <end position="132"/>
    </location>
</feature>
<evidence type="ECO:0008006" key="5">
    <source>
        <dbReference type="Google" id="ProtNLM"/>
    </source>
</evidence>
<feature type="transmembrane region" description="Helical" evidence="1">
    <location>
        <begin position="236"/>
        <end position="257"/>
    </location>
</feature>
<sequence>MARPWTLLAILANITLATVVGAATNFNECLNRIKNNDTLRWDLLNNHGSRLEDPSNATAIPYSICTTQCHSGPEAFSWSTLSEELSAWLLPYLALLSQLPYGTQDKLDNLVAMLLTVGSPTLAAYSVAITVLNGRWVARLFAQHTCRNARKVPRILNSLQQAPIRVNPDHSLLDPLFCLPSNDQWWDKLAGELDWARTWSISAATSILWVVVAYIFTNVDYYMADFKEFRSVKASGGQGIGSLWIWLLPIVIAWLQISPKCDAPRLRKAVNDANAIVAPVDTGFEEAAQITSRSRPAILLENNRMSLNADEHRTAPIYNYSRFFSWAAAVETVSASFREHSRCTNQPQHRLLVVPTSGVSGYVDIAERYSESSPEKLDYPEPRYAPRLFATGTWGRMALASLLALGLQWGTAGAAILMAVRTPTTGLACRSGSYLMYAVTSTIVWILLLLSGILSHYGTVSSMARGQDKALVTGIAALLRRTGKTLAACNVVWILVTCIFQFSHFFDRCYCNAGVFARGAKNAYVVVKFLEDDVSSMKSAWIGNIVLATGCAAIFIGFVNTMISSDL</sequence>
<feature type="signal peptide" evidence="2">
    <location>
        <begin position="1"/>
        <end position="22"/>
    </location>
</feature>
<accession>A0A0W0G4B6</accession>
<dbReference type="eggNOG" id="ENOG502RYAK">
    <property type="taxonomic scope" value="Eukaryota"/>
</dbReference>
<reference evidence="3 4" key="1">
    <citation type="submission" date="2015-12" db="EMBL/GenBank/DDBJ databases">
        <title>Draft genome sequence of Moniliophthora roreri, the causal agent of frosty pod rot of cacao.</title>
        <authorList>
            <person name="Aime M.C."/>
            <person name="Diaz-Valderrama J.R."/>
            <person name="Kijpornyongpan T."/>
            <person name="Phillips-Mora W."/>
        </authorList>
    </citation>
    <scope>NUCLEOTIDE SEQUENCE [LARGE SCALE GENOMIC DNA]</scope>
    <source>
        <strain evidence="3 4">MCA 2952</strain>
    </source>
</reference>
<evidence type="ECO:0000256" key="2">
    <source>
        <dbReference type="SAM" id="SignalP"/>
    </source>
</evidence>
<keyword evidence="1" id="KW-1133">Transmembrane helix</keyword>
<feature type="transmembrane region" description="Helical" evidence="1">
    <location>
        <begin position="485"/>
        <end position="506"/>
    </location>
</feature>
<name>A0A0W0G4B6_MONRR</name>
<keyword evidence="1" id="KW-0812">Transmembrane</keyword>
<evidence type="ECO:0000313" key="4">
    <source>
        <dbReference type="Proteomes" id="UP000054988"/>
    </source>
</evidence>
<comment type="caution">
    <text evidence="3">The sequence shown here is derived from an EMBL/GenBank/DDBJ whole genome shotgun (WGS) entry which is preliminary data.</text>
</comment>
<feature type="transmembrane region" description="Helical" evidence="1">
    <location>
        <begin position="434"/>
        <end position="455"/>
    </location>
</feature>
<feature type="transmembrane region" description="Helical" evidence="1">
    <location>
        <begin position="397"/>
        <end position="422"/>
    </location>
</feature>
<feature type="transmembrane region" description="Helical" evidence="1">
    <location>
        <begin position="198"/>
        <end position="216"/>
    </location>
</feature>
<keyword evidence="2" id="KW-0732">Signal</keyword>